<dbReference type="Pfam" id="PF00069">
    <property type="entry name" value="Pkinase"/>
    <property type="match status" value="1"/>
</dbReference>
<protein>
    <submittedName>
        <fullName evidence="3">Kinase-like protein</fullName>
    </submittedName>
</protein>
<keyword evidence="3" id="KW-0418">Kinase</keyword>
<feature type="region of interest" description="Disordered" evidence="1">
    <location>
        <begin position="64"/>
        <end position="98"/>
    </location>
</feature>
<dbReference type="Proteomes" id="UP000076761">
    <property type="component" value="Unassembled WGS sequence"/>
</dbReference>
<dbReference type="InterPro" id="IPR051681">
    <property type="entry name" value="Ser/Thr_Kinases-Pseudokinases"/>
</dbReference>
<dbReference type="STRING" id="1314782.A0A165V3K6"/>
<sequence length="195" mass="21986">MLERIAGALHYLHSHDPPLVHRDIKGANIVVKNGEPQLTDFGLTTFSNSFTVSAERAGDGTYQFQAPETFPPAPRPSDLNGETNQEQEASTEEAEDEMEVTVVFDERRRLLAPPCDMYSFACLCFQVYALTMPWKNEEQVSVAYKVTHGRRPPRPAGNVIPDPVWSLMQECWPQEPQRRLTSGAAQDKLRDMLNP</sequence>
<evidence type="ECO:0000313" key="4">
    <source>
        <dbReference type="Proteomes" id="UP000076761"/>
    </source>
</evidence>
<dbReference type="InParanoid" id="A0A165V3K6"/>
<dbReference type="InterPro" id="IPR001245">
    <property type="entry name" value="Ser-Thr/Tyr_kinase_cat_dom"/>
</dbReference>
<dbReference type="GO" id="GO:0004674">
    <property type="term" value="F:protein serine/threonine kinase activity"/>
    <property type="evidence" value="ECO:0007669"/>
    <property type="project" value="TreeGrafter"/>
</dbReference>
<name>A0A165V3K6_9AGAM</name>
<dbReference type="InterPro" id="IPR008271">
    <property type="entry name" value="Ser/Thr_kinase_AS"/>
</dbReference>
<dbReference type="GO" id="GO:0005524">
    <property type="term" value="F:ATP binding"/>
    <property type="evidence" value="ECO:0007669"/>
    <property type="project" value="InterPro"/>
</dbReference>
<keyword evidence="4" id="KW-1185">Reference proteome</keyword>
<dbReference type="EMBL" id="KV425555">
    <property type="protein sequence ID" value="KZT29107.1"/>
    <property type="molecule type" value="Genomic_DNA"/>
</dbReference>
<feature type="region of interest" description="Disordered" evidence="1">
    <location>
        <begin position="176"/>
        <end position="195"/>
    </location>
</feature>
<evidence type="ECO:0000313" key="3">
    <source>
        <dbReference type="EMBL" id="KZT29107.1"/>
    </source>
</evidence>
<dbReference type="InterPro" id="IPR011009">
    <property type="entry name" value="Kinase-like_dom_sf"/>
</dbReference>
<dbReference type="InterPro" id="IPR000719">
    <property type="entry name" value="Prot_kinase_dom"/>
</dbReference>
<dbReference type="SUPFAM" id="SSF56112">
    <property type="entry name" value="Protein kinase-like (PK-like)"/>
    <property type="match status" value="1"/>
</dbReference>
<dbReference type="OrthoDB" id="4062651at2759"/>
<dbReference type="Pfam" id="PF07714">
    <property type="entry name" value="PK_Tyr_Ser-Thr"/>
    <property type="match status" value="1"/>
</dbReference>
<dbReference type="Gene3D" id="1.10.510.10">
    <property type="entry name" value="Transferase(Phosphotransferase) domain 1"/>
    <property type="match status" value="1"/>
</dbReference>
<feature type="domain" description="Protein kinase" evidence="2">
    <location>
        <begin position="1"/>
        <end position="195"/>
    </location>
</feature>
<evidence type="ECO:0000256" key="1">
    <source>
        <dbReference type="SAM" id="MobiDB-lite"/>
    </source>
</evidence>
<accession>A0A165V3K6</accession>
<proteinExistence type="predicted"/>
<dbReference type="PROSITE" id="PS00108">
    <property type="entry name" value="PROTEIN_KINASE_ST"/>
    <property type="match status" value="1"/>
</dbReference>
<reference evidence="3 4" key="1">
    <citation type="journal article" date="2016" name="Mol. Biol. Evol.">
        <title>Comparative Genomics of Early-Diverging Mushroom-Forming Fungi Provides Insights into the Origins of Lignocellulose Decay Capabilities.</title>
        <authorList>
            <person name="Nagy L.G."/>
            <person name="Riley R."/>
            <person name="Tritt A."/>
            <person name="Adam C."/>
            <person name="Daum C."/>
            <person name="Floudas D."/>
            <person name="Sun H."/>
            <person name="Yadav J.S."/>
            <person name="Pangilinan J."/>
            <person name="Larsson K.H."/>
            <person name="Matsuura K."/>
            <person name="Barry K."/>
            <person name="Labutti K."/>
            <person name="Kuo R."/>
            <person name="Ohm R.A."/>
            <person name="Bhattacharya S.S."/>
            <person name="Shirouzu T."/>
            <person name="Yoshinaga Y."/>
            <person name="Martin F.M."/>
            <person name="Grigoriev I.V."/>
            <person name="Hibbett D.S."/>
        </authorList>
    </citation>
    <scope>NUCLEOTIDE SEQUENCE [LARGE SCALE GENOMIC DNA]</scope>
    <source>
        <strain evidence="3 4">HHB14362 ss-1</strain>
    </source>
</reference>
<dbReference type="PROSITE" id="PS50011">
    <property type="entry name" value="PROTEIN_KINASE_DOM"/>
    <property type="match status" value="1"/>
</dbReference>
<organism evidence="3 4">
    <name type="scientific">Neolentinus lepideus HHB14362 ss-1</name>
    <dbReference type="NCBI Taxonomy" id="1314782"/>
    <lineage>
        <taxon>Eukaryota</taxon>
        <taxon>Fungi</taxon>
        <taxon>Dikarya</taxon>
        <taxon>Basidiomycota</taxon>
        <taxon>Agaricomycotina</taxon>
        <taxon>Agaricomycetes</taxon>
        <taxon>Gloeophyllales</taxon>
        <taxon>Gloeophyllaceae</taxon>
        <taxon>Neolentinus</taxon>
    </lineage>
</organism>
<keyword evidence="3" id="KW-0808">Transferase</keyword>
<dbReference type="SMART" id="SM00220">
    <property type="entry name" value="S_TKc"/>
    <property type="match status" value="1"/>
</dbReference>
<dbReference type="PANTHER" id="PTHR44329">
    <property type="entry name" value="SERINE/THREONINE-PROTEIN KINASE TNNI3K-RELATED"/>
    <property type="match status" value="1"/>
</dbReference>
<evidence type="ECO:0000259" key="2">
    <source>
        <dbReference type="PROSITE" id="PS50011"/>
    </source>
</evidence>
<gene>
    <name evidence="3" type="ORF">NEOLEDRAFT_1128669</name>
</gene>
<dbReference type="AlphaFoldDB" id="A0A165V3K6"/>
<feature type="compositionally biased region" description="Acidic residues" evidence="1">
    <location>
        <begin position="89"/>
        <end position="98"/>
    </location>
</feature>